<proteinExistence type="predicted"/>
<evidence type="ECO:0000313" key="2">
    <source>
        <dbReference type="EMBL" id="PQA59414.1"/>
    </source>
</evidence>
<name>A0A2S7INV5_9BACT</name>
<dbReference type="Proteomes" id="UP000239590">
    <property type="component" value="Unassembled WGS sequence"/>
</dbReference>
<evidence type="ECO:0000259" key="1">
    <source>
        <dbReference type="Pfam" id="PF17293"/>
    </source>
</evidence>
<comment type="caution">
    <text evidence="2">The sequence shown here is derived from an EMBL/GenBank/DDBJ whole genome shotgun (WGS) entry which is preliminary data.</text>
</comment>
<protein>
    <recommendedName>
        <fullName evidence="1">Arm DNA-binding domain-containing protein</fullName>
    </recommendedName>
</protein>
<accession>A0A2S7INV5</accession>
<evidence type="ECO:0000313" key="3">
    <source>
        <dbReference type="Proteomes" id="UP000239590"/>
    </source>
</evidence>
<sequence length="110" mass="13255">MKRRRISMMTVSLWRHFSNTSKTKCTIYARIKYQGERAELGSTGIKISTSDWDNESKRVLPSHPQYLSINQDLEELLSRVDIAYQELRKTKRRLRHKQFLKRTEPFLNRR</sequence>
<feature type="domain" description="Arm DNA-binding" evidence="1">
    <location>
        <begin position="21"/>
        <end position="94"/>
    </location>
</feature>
<dbReference type="EMBL" id="PTRA01000001">
    <property type="protein sequence ID" value="PQA59414.1"/>
    <property type="molecule type" value="Genomic_DNA"/>
</dbReference>
<keyword evidence="3" id="KW-1185">Reference proteome</keyword>
<dbReference type="Pfam" id="PF17293">
    <property type="entry name" value="Arm-DNA-bind_5"/>
    <property type="match status" value="1"/>
</dbReference>
<dbReference type="OrthoDB" id="673554at2"/>
<dbReference type="InterPro" id="IPR035386">
    <property type="entry name" value="Arm-DNA-bind_5"/>
</dbReference>
<dbReference type="RefSeq" id="WP_104710888.1">
    <property type="nucleotide sequence ID" value="NZ_PTRA01000001.1"/>
</dbReference>
<gene>
    <name evidence="2" type="ORF">C5O19_07110</name>
</gene>
<dbReference type="AlphaFoldDB" id="A0A2S7INV5"/>
<reference evidence="3" key="1">
    <citation type="submission" date="2018-02" db="EMBL/GenBank/DDBJ databases">
        <title>Genome sequencing of Solimonas sp. HR-BB.</title>
        <authorList>
            <person name="Lee Y."/>
            <person name="Jeon C.O."/>
        </authorList>
    </citation>
    <scope>NUCLEOTIDE SEQUENCE [LARGE SCALE GENOMIC DNA]</scope>
    <source>
        <strain evidence="3">HR-U</strain>
    </source>
</reference>
<organism evidence="2 3">
    <name type="scientific">Siphonobacter curvatus</name>
    <dbReference type="NCBI Taxonomy" id="2094562"/>
    <lineage>
        <taxon>Bacteria</taxon>
        <taxon>Pseudomonadati</taxon>
        <taxon>Bacteroidota</taxon>
        <taxon>Cytophagia</taxon>
        <taxon>Cytophagales</taxon>
        <taxon>Cytophagaceae</taxon>
        <taxon>Siphonobacter</taxon>
    </lineage>
</organism>